<dbReference type="Proteomes" id="UP000006310">
    <property type="component" value="Chromosome 5"/>
</dbReference>
<dbReference type="AlphaFoldDB" id="J7RZC6"/>
<dbReference type="OrthoDB" id="5376259at2759"/>
<accession>J7RZC6</accession>
<feature type="region of interest" description="Disordered" evidence="2">
    <location>
        <begin position="30"/>
        <end position="54"/>
    </location>
</feature>
<name>J7RZC6_HUIN7</name>
<dbReference type="InterPro" id="IPR021750">
    <property type="entry name" value="Sid4-like"/>
</dbReference>
<evidence type="ECO:0000313" key="3">
    <source>
        <dbReference type="EMBL" id="CCK70552.1"/>
    </source>
</evidence>
<proteinExistence type="predicted"/>
<dbReference type="RefSeq" id="XP_022464798.1">
    <property type="nucleotide sequence ID" value="XM_022608287.1"/>
</dbReference>
<organism evidence="3 4">
    <name type="scientific">Huiozyma naganishii (strain ATCC MYA-139 / BCRC 22969 / CBS 8797 / KCTC 17520 / NBRC 10181 / NCYC 3082 / Yp74L-3)</name>
    <name type="common">Yeast</name>
    <name type="synonym">Kazachstania naganishii</name>
    <dbReference type="NCBI Taxonomy" id="1071383"/>
    <lineage>
        <taxon>Eukaryota</taxon>
        <taxon>Fungi</taxon>
        <taxon>Dikarya</taxon>
        <taxon>Ascomycota</taxon>
        <taxon>Saccharomycotina</taxon>
        <taxon>Saccharomycetes</taxon>
        <taxon>Saccharomycetales</taxon>
        <taxon>Saccharomycetaceae</taxon>
        <taxon>Huiozyma</taxon>
    </lineage>
</organism>
<dbReference type="KEGG" id="kng:KNAG_0E02930"/>
<sequence>MASPSKGYCSSPVGPTPAKLLSRKELLSRMKQSLPKTVQEGEELDAEPDKTPCKAADVSTVTGDEYFSPLSSKILEKDTGPAVVLEDGGKDADLELTTAVEAPLEETHHCDACEAFIVEKANREDVLEVAMTKLARTRLEIQEAFQWYSQELQNLKSSFSSLTTVAAQTGKNYEAKERIIRRQFKQVVEKLQFEYNQFTEEKAKELSEKDMSLTQSTNLVKELSSKLNISQTEFERFKSQISRMSLFGTNIGDVLKSALESENVGNCILDPSFKKNNPNVSGFAYTPITEVVEKQCTETINSYKEILGATEKRWEKEKKHFEQGKERSWENERVRLTQSNASLETEVHRLEKELALQRDALSKTEKERDNNRTKLLETEAKLHASKEESFVKLLEVNDQLVKERHSVGLKFKNCQVELQEAERMLEQRNEYINELREAQKLQLATMTNVTTKYNLLEGDKDKSVLWEDLCSIQPEATEEYLQFERFDSLTYVELQNIVKKLVVMLMIPMDKVDKRLIMTGIALKYERNVYSYFANRLNYLLHKEKIPIKEYQQCAYQQFKCTGTLEGINHGLTDKLEELYNDIAEKI</sequence>
<dbReference type="OMA" id="DHILEKM"/>
<dbReference type="HOGENOM" id="CLU_464647_0_0_1"/>
<evidence type="ECO:0000313" key="4">
    <source>
        <dbReference type="Proteomes" id="UP000006310"/>
    </source>
</evidence>
<reference evidence="4" key="2">
    <citation type="submission" date="2012-08" db="EMBL/GenBank/DDBJ databases">
        <title>Genome sequence of Kazachstania naganishii.</title>
        <authorList>
            <person name="Gordon J.L."/>
            <person name="Armisen D."/>
            <person name="Proux-Wera E."/>
            <person name="OhEigeartaigh S.S."/>
            <person name="Byrne K.P."/>
            <person name="Wolfe K.H."/>
        </authorList>
    </citation>
    <scope>NUCLEOTIDE SEQUENCE [LARGE SCALE GENOMIC DNA]</scope>
    <source>
        <strain evidence="4">ATCC MYA-139 / BCRC 22969 / CBS 8797 / CCRC 22969 / KCTC 17520 / NBRC 10181 / NCYC 3082</strain>
    </source>
</reference>
<feature type="coiled-coil region" evidence="1">
    <location>
        <begin position="414"/>
        <end position="441"/>
    </location>
</feature>
<keyword evidence="1" id="KW-0175">Coiled coil</keyword>
<feature type="coiled-coil region" evidence="1">
    <location>
        <begin position="181"/>
        <end position="208"/>
    </location>
</feature>
<dbReference type="Pfam" id="PF11778">
    <property type="entry name" value="SID"/>
    <property type="match status" value="1"/>
</dbReference>
<feature type="coiled-coil region" evidence="1">
    <location>
        <begin position="326"/>
        <end position="381"/>
    </location>
</feature>
<gene>
    <name evidence="3" type="primary">KNAG0E02930</name>
    <name evidence="3" type="ordered locus">KNAG_0E02930</name>
</gene>
<keyword evidence="4" id="KW-1185">Reference proteome</keyword>
<dbReference type="GeneID" id="34526252"/>
<reference evidence="3 4" key="1">
    <citation type="journal article" date="2011" name="Proc. Natl. Acad. Sci. U.S.A.">
        <title>Evolutionary erosion of yeast sex chromosomes by mating-type switching accidents.</title>
        <authorList>
            <person name="Gordon J.L."/>
            <person name="Armisen D."/>
            <person name="Proux-Wera E."/>
            <person name="Oheigeartaigh S.S."/>
            <person name="Byrne K.P."/>
            <person name="Wolfe K.H."/>
        </authorList>
    </citation>
    <scope>NUCLEOTIDE SEQUENCE [LARGE SCALE GENOMIC DNA]</scope>
    <source>
        <strain evidence="4">ATCC MYA-139 / BCRC 22969 / CBS 8797 / CCRC 22969 / KCTC 17520 / NBRC 10181 / NCYC 3082</strain>
    </source>
</reference>
<evidence type="ECO:0000256" key="2">
    <source>
        <dbReference type="SAM" id="MobiDB-lite"/>
    </source>
</evidence>
<dbReference type="EMBL" id="HE978318">
    <property type="protein sequence ID" value="CCK70552.1"/>
    <property type="molecule type" value="Genomic_DNA"/>
</dbReference>
<evidence type="ECO:0000256" key="1">
    <source>
        <dbReference type="SAM" id="Coils"/>
    </source>
</evidence>
<protein>
    <submittedName>
        <fullName evidence="3">Uncharacterized protein</fullName>
    </submittedName>
</protein>
<dbReference type="STRING" id="1071383.J7RZC6"/>